<dbReference type="EMBL" id="JANUGQ010000011">
    <property type="protein sequence ID" value="MCS0637029.1"/>
    <property type="molecule type" value="Genomic_DNA"/>
</dbReference>
<dbReference type="Proteomes" id="UP001431313">
    <property type="component" value="Unassembled WGS sequence"/>
</dbReference>
<gene>
    <name evidence="2" type="ORF">NX801_15430</name>
</gene>
<reference evidence="2" key="1">
    <citation type="submission" date="2022-08" db="EMBL/GenBank/DDBJ databases">
        <authorList>
            <person name="Somphong A."/>
            <person name="Phongsopitanun W."/>
        </authorList>
    </citation>
    <scope>NUCLEOTIDE SEQUENCE</scope>
    <source>
        <strain evidence="2">LP05-1</strain>
    </source>
</reference>
<organism evidence="2 3">
    <name type="scientific">Streptomyces pyxinae</name>
    <dbReference type="NCBI Taxonomy" id="2970734"/>
    <lineage>
        <taxon>Bacteria</taxon>
        <taxon>Bacillati</taxon>
        <taxon>Actinomycetota</taxon>
        <taxon>Actinomycetes</taxon>
        <taxon>Kitasatosporales</taxon>
        <taxon>Streptomycetaceae</taxon>
        <taxon>Streptomyces</taxon>
    </lineage>
</organism>
<keyword evidence="3" id="KW-1185">Reference proteome</keyword>
<feature type="region of interest" description="Disordered" evidence="1">
    <location>
        <begin position="62"/>
        <end position="105"/>
    </location>
</feature>
<comment type="caution">
    <text evidence="2">The sequence shown here is derived from an EMBL/GenBank/DDBJ whole genome shotgun (WGS) entry which is preliminary data.</text>
</comment>
<dbReference type="RefSeq" id="WP_258788277.1">
    <property type="nucleotide sequence ID" value="NZ_JANUGQ010000011.1"/>
</dbReference>
<name>A0ABT2CHY7_9ACTN</name>
<evidence type="ECO:0000313" key="2">
    <source>
        <dbReference type="EMBL" id="MCS0637029.1"/>
    </source>
</evidence>
<evidence type="ECO:0000313" key="3">
    <source>
        <dbReference type="Proteomes" id="UP001431313"/>
    </source>
</evidence>
<accession>A0ABT2CHY7</accession>
<sequence>MTTYVITIPGTFLRPLTDDASAALVGRLRPADPQQTELGRREDLDILTTNDNGTFSVRLEVEADTSGEAEERAKRTAAAALSEAGFDEETAPLGPATVTGIDTSA</sequence>
<protein>
    <submittedName>
        <fullName evidence="2">Uncharacterized protein</fullName>
    </submittedName>
</protein>
<evidence type="ECO:0000256" key="1">
    <source>
        <dbReference type="SAM" id="MobiDB-lite"/>
    </source>
</evidence>
<proteinExistence type="predicted"/>